<evidence type="ECO:0000256" key="1">
    <source>
        <dbReference type="SAM" id="MobiDB-lite"/>
    </source>
</evidence>
<dbReference type="OrthoDB" id="455043at2"/>
<reference evidence="2" key="1">
    <citation type="submission" date="2017-10" db="EMBL/GenBank/DDBJ databases">
        <title>Draft genome sequence of the planktic cyanobacteria Tychonema bourrellyi isolated from alpine lentic freshwater.</title>
        <authorList>
            <person name="Tett A."/>
            <person name="Armanini F."/>
            <person name="Asnicar F."/>
            <person name="Boscaini A."/>
            <person name="Pasolli E."/>
            <person name="Zolfo M."/>
            <person name="Donati C."/>
            <person name="Salmaso N."/>
            <person name="Segata N."/>
        </authorList>
    </citation>
    <scope>NUCLEOTIDE SEQUENCE</scope>
    <source>
        <strain evidence="2">FEM_GT703</strain>
    </source>
</reference>
<name>A0A2G4EZZ0_9CYAN</name>
<feature type="region of interest" description="Disordered" evidence="1">
    <location>
        <begin position="146"/>
        <end position="172"/>
    </location>
</feature>
<accession>A0A2G4EZZ0</accession>
<keyword evidence="3" id="KW-1185">Reference proteome</keyword>
<dbReference type="AlphaFoldDB" id="A0A2G4EZZ0"/>
<dbReference type="RefSeq" id="WP_096829003.1">
    <property type="nucleotide sequence ID" value="NZ_NXIB02000066.1"/>
</dbReference>
<dbReference type="InterPro" id="IPR031975">
    <property type="entry name" value="Pilin_GH"/>
</dbReference>
<gene>
    <name evidence="2" type="ORF">CP500_012700</name>
</gene>
<dbReference type="Pfam" id="PF16734">
    <property type="entry name" value="Pilin_GH"/>
    <property type="match status" value="1"/>
</dbReference>
<evidence type="ECO:0000313" key="3">
    <source>
        <dbReference type="Proteomes" id="UP000226442"/>
    </source>
</evidence>
<dbReference type="Gene3D" id="3.30.700.10">
    <property type="entry name" value="Glycoprotein, Type 4 Pilin"/>
    <property type="match status" value="1"/>
</dbReference>
<organism evidence="2 3">
    <name type="scientific">Tychonema bourrellyi FEM_GT703</name>
    <dbReference type="NCBI Taxonomy" id="2040638"/>
    <lineage>
        <taxon>Bacteria</taxon>
        <taxon>Bacillati</taxon>
        <taxon>Cyanobacteriota</taxon>
        <taxon>Cyanophyceae</taxon>
        <taxon>Oscillatoriophycideae</taxon>
        <taxon>Oscillatoriales</taxon>
        <taxon>Microcoleaceae</taxon>
        <taxon>Tychonema</taxon>
    </lineage>
</organism>
<dbReference type="EMBL" id="NXIB02000066">
    <property type="protein sequence ID" value="PHX55076.1"/>
    <property type="molecule type" value="Genomic_DNA"/>
</dbReference>
<dbReference type="Proteomes" id="UP000226442">
    <property type="component" value="Unassembled WGS sequence"/>
</dbReference>
<protein>
    <submittedName>
        <fullName evidence="2">General secretion pathway protein GspH</fullName>
    </submittedName>
</protein>
<proteinExistence type="predicted"/>
<evidence type="ECO:0000313" key="2">
    <source>
        <dbReference type="EMBL" id="PHX55076.1"/>
    </source>
</evidence>
<feature type="compositionally biased region" description="Polar residues" evidence="1">
    <location>
        <begin position="155"/>
        <end position="172"/>
    </location>
</feature>
<comment type="caution">
    <text evidence="2">The sequence shown here is derived from an EMBL/GenBank/DDBJ whole genome shotgun (WGS) entry which is preliminary data.</text>
</comment>
<sequence length="172" mass="18044">MSQQDSKSASISPNGCGCLLLLMGIGVIGAAIALPPLLNSTNPNKKSEAKHYVASMNKGQQAYFEESSVFGTSIEAFGLGLKTETTNFKYSVSTSKKAAFNYGVSKQPQLKSYVGGVFRVPAKEVEPNAAKDKMTTASILCEADSPGTIKPPEPTNQNGKIACGTGTTEVTK</sequence>